<evidence type="ECO:0000313" key="1">
    <source>
        <dbReference type="EMBL" id="TNN53141.1"/>
    </source>
</evidence>
<reference evidence="1 2" key="1">
    <citation type="submission" date="2019-03" db="EMBL/GenBank/DDBJ databases">
        <title>First draft genome of Liparis tanakae, snailfish: a comprehensive survey of snailfish specific genes.</title>
        <authorList>
            <person name="Kim W."/>
            <person name="Song I."/>
            <person name="Jeong J.-H."/>
            <person name="Kim D."/>
            <person name="Kim S."/>
            <person name="Ryu S."/>
            <person name="Song J.Y."/>
            <person name="Lee S.K."/>
        </authorList>
    </citation>
    <scope>NUCLEOTIDE SEQUENCE [LARGE SCALE GENOMIC DNA]</scope>
    <source>
        <tissue evidence="1">Muscle</tissue>
    </source>
</reference>
<sequence>MPNPTCSGHSRVGLRPAIGSASSHWNVPAHAKKETIRFTGGTLDDFLASGSDFLESPLIAWQSDRGHKGL</sequence>
<accession>A0A4Z2GIW9</accession>
<keyword evidence="2" id="KW-1185">Reference proteome</keyword>
<comment type="caution">
    <text evidence="1">The sequence shown here is derived from an EMBL/GenBank/DDBJ whole genome shotgun (WGS) entry which is preliminary data.</text>
</comment>
<evidence type="ECO:0000313" key="2">
    <source>
        <dbReference type="Proteomes" id="UP000314294"/>
    </source>
</evidence>
<dbReference type="Proteomes" id="UP000314294">
    <property type="component" value="Unassembled WGS sequence"/>
</dbReference>
<gene>
    <name evidence="1" type="ORF">EYF80_036660</name>
</gene>
<dbReference type="EMBL" id="SRLO01000525">
    <property type="protein sequence ID" value="TNN53141.1"/>
    <property type="molecule type" value="Genomic_DNA"/>
</dbReference>
<proteinExistence type="predicted"/>
<name>A0A4Z2GIW9_9TELE</name>
<organism evidence="1 2">
    <name type="scientific">Liparis tanakae</name>
    <name type="common">Tanaka's snailfish</name>
    <dbReference type="NCBI Taxonomy" id="230148"/>
    <lineage>
        <taxon>Eukaryota</taxon>
        <taxon>Metazoa</taxon>
        <taxon>Chordata</taxon>
        <taxon>Craniata</taxon>
        <taxon>Vertebrata</taxon>
        <taxon>Euteleostomi</taxon>
        <taxon>Actinopterygii</taxon>
        <taxon>Neopterygii</taxon>
        <taxon>Teleostei</taxon>
        <taxon>Neoteleostei</taxon>
        <taxon>Acanthomorphata</taxon>
        <taxon>Eupercaria</taxon>
        <taxon>Perciformes</taxon>
        <taxon>Cottioidei</taxon>
        <taxon>Cottales</taxon>
        <taxon>Liparidae</taxon>
        <taxon>Liparis</taxon>
    </lineage>
</organism>
<dbReference type="AlphaFoldDB" id="A0A4Z2GIW9"/>
<protein>
    <submittedName>
        <fullName evidence="1">Uncharacterized protein</fullName>
    </submittedName>
</protein>